<comment type="caution">
    <text evidence="11">The sequence shown here is derived from an EMBL/GenBank/DDBJ whole genome shotgun (WGS) entry which is preliminary data.</text>
</comment>
<evidence type="ECO:0000256" key="1">
    <source>
        <dbReference type="ARBA" id="ARBA00000822"/>
    </source>
</evidence>
<dbReference type="InterPro" id="IPR050542">
    <property type="entry name" value="Glycosyl_Hydrlase18_Chitinase"/>
</dbReference>
<evidence type="ECO:0000256" key="7">
    <source>
        <dbReference type="ARBA" id="ARBA00023326"/>
    </source>
</evidence>
<dbReference type="GO" id="GO:0006032">
    <property type="term" value="P:chitin catabolic process"/>
    <property type="evidence" value="ECO:0007669"/>
    <property type="project" value="UniProtKB-KW"/>
</dbReference>
<dbReference type="PROSITE" id="PS01095">
    <property type="entry name" value="GH18_1"/>
    <property type="match status" value="1"/>
</dbReference>
<accession>A0A9P6QUL0</accession>
<evidence type="ECO:0000313" key="11">
    <source>
        <dbReference type="EMBL" id="KAG0302117.1"/>
    </source>
</evidence>
<keyword evidence="7" id="KW-0624">Polysaccharide degradation</keyword>
<comment type="similarity">
    <text evidence="9">Belongs to the glycosyl hydrolase 18 family.</text>
</comment>
<protein>
    <recommendedName>
        <fullName evidence="2">chitinase</fullName>
        <ecNumber evidence="2">3.2.1.14</ecNumber>
    </recommendedName>
</protein>
<dbReference type="Gene3D" id="3.20.20.80">
    <property type="entry name" value="Glycosidases"/>
    <property type="match status" value="1"/>
</dbReference>
<evidence type="ECO:0000256" key="6">
    <source>
        <dbReference type="ARBA" id="ARBA00023295"/>
    </source>
</evidence>
<feature type="domain" description="GH18" evidence="10">
    <location>
        <begin position="1"/>
        <end position="238"/>
    </location>
</feature>
<evidence type="ECO:0000256" key="3">
    <source>
        <dbReference type="ARBA" id="ARBA00022801"/>
    </source>
</evidence>
<keyword evidence="3 8" id="KW-0378">Hydrolase</keyword>
<dbReference type="InterPro" id="IPR001579">
    <property type="entry name" value="Glyco_hydro_18_chit_AS"/>
</dbReference>
<organism evidence="11 12">
    <name type="scientific">Dissophora globulifera</name>
    <dbReference type="NCBI Taxonomy" id="979702"/>
    <lineage>
        <taxon>Eukaryota</taxon>
        <taxon>Fungi</taxon>
        <taxon>Fungi incertae sedis</taxon>
        <taxon>Mucoromycota</taxon>
        <taxon>Mortierellomycotina</taxon>
        <taxon>Mortierellomycetes</taxon>
        <taxon>Mortierellales</taxon>
        <taxon>Mortierellaceae</taxon>
        <taxon>Dissophora</taxon>
    </lineage>
</organism>
<dbReference type="GO" id="GO:0000272">
    <property type="term" value="P:polysaccharide catabolic process"/>
    <property type="evidence" value="ECO:0007669"/>
    <property type="project" value="UniProtKB-KW"/>
</dbReference>
<feature type="non-terminal residue" evidence="11">
    <location>
        <position position="297"/>
    </location>
</feature>
<evidence type="ECO:0000313" key="12">
    <source>
        <dbReference type="Proteomes" id="UP000738325"/>
    </source>
</evidence>
<comment type="catalytic activity">
    <reaction evidence="1">
        <text>Random endo-hydrolysis of N-acetyl-beta-D-glucosaminide (1-&gt;4)-beta-linkages in chitin and chitodextrins.</text>
        <dbReference type="EC" id="3.2.1.14"/>
    </reaction>
</comment>
<dbReference type="Proteomes" id="UP000738325">
    <property type="component" value="Unassembled WGS sequence"/>
</dbReference>
<dbReference type="EC" id="3.2.1.14" evidence="2"/>
<dbReference type="InterPro" id="IPR001223">
    <property type="entry name" value="Glyco_hydro18_cat"/>
</dbReference>
<dbReference type="GO" id="GO:0008843">
    <property type="term" value="F:endochitinase activity"/>
    <property type="evidence" value="ECO:0007669"/>
    <property type="project" value="UniProtKB-EC"/>
</dbReference>
<evidence type="ECO:0000259" key="10">
    <source>
        <dbReference type="PROSITE" id="PS51910"/>
    </source>
</evidence>
<keyword evidence="5" id="KW-0119">Carbohydrate metabolism</keyword>
<keyword evidence="6 8" id="KW-0326">Glycosidase</keyword>
<evidence type="ECO:0000256" key="8">
    <source>
        <dbReference type="RuleBase" id="RU000489"/>
    </source>
</evidence>
<dbReference type="PROSITE" id="PS51910">
    <property type="entry name" value="GH18_2"/>
    <property type="match status" value="1"/>
</dbReference>
<dbReference type="EMBL" id="JAAAIP010002042">
    <property type="protein sequence ID" value="KAG0302117.1"/>
    <property type="molecule type" value="Genomic_DNA"/>
</dbReference>
<keyword evidence="4" id="KW-0146">Chitin degradation</keyword>
<evidence type="ECO:0000256" key="9">
    <source>
        <dbReference type="RuleBase" id="RU004453"/>
    </source>
</evidence>
<evidence type="ECO:0000256" key="2">
    <source>
        <dbReference type="ARBA" id="ARBA00012729"/>
    </source>
</evidence>
<gene>
    <name evidence="11" type="primary">CHT1_1</name>
    <name evidence="11" type="ORF">BGZ99_003190</name>
</gene>
<dbReference type="AlphaFoldDB" id="A0A9P6QUL0"/>
<dbReference type="PANTHER" id="PTHR45708:SF49">
    <property type="entry name" value="ENDOCHITINASE"/>
    <property type="match status" value="1"/>
</dbReference>
<sequence>LSNHCWETYPDGVLNCPKVGADISACQANGKAVVISIGGASGSYHLDDAASGKAFAEQIWDMYLGGNSTTRPFGDAIVDGVDLDLESGTNVGYVTFIQTLRAKFALSDRNYYIASAPQCPYPDEATKAALNSAWFDLVWIQFYNNYCGVQSYGTKDFNFNTWNNWATTVSINKNVRILLGVPGGPHAAGSGIISAATLNTILKGINSYSNFGGVMMWDAGIAFQSGLAVSAANFLHGVSSPSTNSTSTLTTTTNCCTHNDADNTNDADNNDCCYNHNHSGISANNYSDIHIDDNSAT</sequence>
<dbReference type="InterPro" id="IPR017853">
    <property type="entry name" value="GH"/>
</dbReference>
<keyword evidence="12" id="KW-1185">Reference proteome</keyword>
<dbReference type="PANTHER" id="PTHR45708">
    <property type="entry name" value="ENDOCHITINASE"/>
    <property type="match status" value="1"/>
</dbReference>
<proteinExistence type="inferred from homology"/>
<dbReference type="OrthoDB" id="6020543at2759"/>
<dbReference type="SUPFAM" id="SSF51445">
    <property type="entry name" value="(Trans)glycosidases"/>
    <property type="match status" value="1"/>
</dbReference>
<evidence type="ECO:0000256" key="4">
    <source>
        <dbReference type="ARBA" id="ARBA00023024"/>
    </source>
</evidence>
<dbReference type="Pfam" id="PF00704">
    <property type="entry name" value="Glyco_hydro_18"/>
    <property type="match status" value="1"/>
</dbReference>
<dbReference type="GO" id="GO:0005576">
    <property type="term" value="C:extracellular region"/>
    <property type="evidence" value="ECO:0007669"/>
    <property type="project" value="TreeGrafter"/>
</dbReference>
<name>A0A9P6QUL0_9FUNG</name>
<evidence type="ECO:0000256" key="5">
    <source>
        <dbReference type="ARBA" id="ARBA00023277"/>
    </source>
</evidence>
<reference evidence="11" key="1">
    <citation type="journal article" date="2020" name="Fungal Divers.">
        <title>Resolving the Mortierellaceae phylogeny through synthesis of multi-gene phylogenetics and phylogenomics.</title>
        <authorList>
            <person name="Vandepol N."/>
            <person name="Liber J."/>
            <person name="Desiro A."/>
            <person name="Na H."/>
            <person name="Kennedy M."/>
            <person name="Barry K."/>
            <person name="Grigoriev I.V."/>
            <person name="Miller A.N."/>
            <person name="O'Donnell K."/>
            <person name="Stajich J.E."/>
            <person name="Bonito G."/>
        </authorList>
    </citation>
    <scope>NUCLEOTIDE SEQUENCE</scope>
    <source>
        <strain evidence="11">REB-010B</strain>
    </source>
</reference>